<comment type="caution">
    <text evidence="2">The sequence shown here is derived from an EMBL/GenBank/DDBJ whole genome shotgun (WGS) entry which is preliminary data.</text>
</comment>
<reference evidence="2 3" key="1">
    <citation type="submission" date="2019-12" db="EMBL/GenBank/DDBJ databases">
        <title>Strain KN286 was isolated from seawater, which was collected from Caroline Seamount in the tropical western Pacific.</title>
        <authorList>
            <person name="Wang Q."/>
        </authorList>
    </citation>
    <scope>NUCLEOTIDE SEQUENCE [LARGE SCALE GENOMIC DNA]</scope>
    <source>
        <strain evidence="2 3">KN286</strain>
    </source>
</reference>
<evidence type="ECO:0000313" key="3">
    <source>
        <dbReference type="Proteomes" id="UP000436016"/>
    </source>
</evidence>
<feature type="chain" id="PRO_5025470996" evidence="1">
    <location>
        <begin position="24"/>
        <end position="91"/>
    </location>
</feature>
<evidence type="ECO:0000313" key="2">
    <source>
        <dbReference type="EMBL" id="MXU64764.1"/>
    </source>
</evidence>
<gene>
    <name evidence="2" type="ORF">GSH16_04850</name>
</gene>
<dbReference type="EMBL" id="WUWG01000001">
    <property type="protein sequence ID" value="MXU64764.1"/>
    <property type="molecule type" value="Genomic_DNA"/>
</dbReference>
<feature type="signal peptide" evidence="1">
    <location>
        <begin position="1"/>
        <end position="23"/>
    </location>
</feature>
<proteinExistence type="predicted"/>
<accession>A0A6B0TU67</accession>
<evidence type="ECO:0000256" key="1">
    <source>
        <dbReference type="SAM" id="SignalP"/>
    </source>
</evidence>
<dbReference type="Proteomes" id="UP000436016">
    <property type="component" value="Unassembled WGS sequence"/>
</dbReference>
<keyword evidence="3" id="KW-1185">Reference proteome</keyword>
<sequence length="91" mass="9463">MTRNFRLMALVGLTLCTGSLAGAAPILLPGTTGAKTITVATDADPTSVLRAGVDDLHLRLEDSRGESVTAARDAVDFLHRAGNWLFGPAEG</sequence>
<keyword evidence="1" id="KW-0732">Signal</keyword>
<name>A0A6B0TU67_9RHOB</name>
<dbReference type="AlphaFoldDB" id="A0A6B0TU67"/>
<organism evidence="2 3">
    <name type="scientific">Oceanomicrobium pacificus</name>
    <dbReference type="NCBI Taxonomy" id="2692916"/>
    <lineage>
        <taxon>Bacteria</taxon>
        <taxon>Pseudomonadati</taxon>
        <taxon>Pseudomonadota</taxon>
        <taxon>Alphaproteobacteria</taxon>
        <taxon>Rhodobacterales</taxon>
        <taxon>Paracoccaceae</taxon>
        <taxon>Oceanomicrobium</taxon>
    </lineage>
</organism>
<protein>
    <submittedName>
        <fullName evidence="2">Uncharacterized protein</fullName>
    </submittedName>
</protein>
<dbReference type="RefSeq" id="WP_160852447.1">
    <property type="nucleotide sequence ID" value="NZ_WUWG01000001.1"/>
</dbReference>